<comment type="caution">
    <text evidence="2">The sequence shown here is derived from an EMBL/GenBank/DDBJ whole genome shotgun (WGS) entry which is preliminary data.</text>
</comment>
<feature type="transmembrane region" description="Helical" evidence="1">
    <location>
        <begin position="285"/>
        <end position="307"/>
    </location>
</feature>
<feature type="transmembrane region" description="Helical" evidence="1">
    <location>
        <begin position="382"/>
        <end position="406"/>
    </location>
</feature>
<feature type="transmembrane region" description="Helical" evidence="1">
    <location>
        <begin position="207"/>
        <end position="231"/>
    </location>
</feature>
<organism evidence="2 3">
    <name type="scientific">Seiridium unicorne</name>
    <dbReference type="NCBI Taxonomy" id="138068"/>
    <lineage>
        <taxon>Eukaryota</taxon>
        <taxon>Fungi</taxon>
        <taxon>Dikarya</taxon>
        <taxon>Ascomycota</taxon>
        <taxon>Pezizomycotina</taxon>
        <taxon>Sordariomycetes</taxon>
        <taxon>Xylariomycetidae</taxon>
        <taxon>Amphisphaeriales</taxon>
        <taxon>Sporocadaceae</taxon>
        <taxon>Seiridium</taxon>
    </lineage>
</organism>
<feature type="transmembrane region" description="Helical" evidence="1">
    <location>
        <begin position="251"/>
        <end position="273"/>
    </location>
</feature>
<keyword evidence="3" id="KW-1185">Reference proteome</keyword>
<dbReference type="EMBL" id="JARVKF010000223">
    <property type="protein sequence ID" value="KAK9420740.1"/>
    <property type="molecule type" value="Genomic_DNA"/>
</dbReference>
<feature type="transmembrane region" description="Helical" evidence="1">
    <location>
        <begin position="148"/>
        <end position="174"/>
    </location>
</feature>
<accession>A0ABR2V1D7</accession>
<protein>
    <recommendedName>
        <fullName evidence="4">Pheromone receptor</fullName>
    </recommendedName>
</protein>
<gene>
    <name evidence="2" type="ORF">SUNI508_00831</name>
</gene>
<feature type="transmembrane region" description="Helical" evidence="1">
    <location>
        <begin position="335"/>
        <end position="361"/>
    </location>
</feature>
<evidence type="ECO:0000313" key="3">
    <source>
        <dbReference type="Proteomes" id="UP001408356"/>
    </source>
</evidence>
<proteinExistence type="predicted"/>
<evidence type="ECO:0000256" key="1">
    <source>
        <dbReference type="SAM" id="Phobius"/>
    </source>
</evidence>
<name>A0ABR2V1D7_9PEZI</name>
<evidence type="ECO:0008006" key="4">
    <source>
        <dbReference type="Google" id="ProtNLM"/>
    </source>
</evidence>
<keyword evidence="1" id="KW-1133">Transmembrane helix</keyword>
<sequence length="517" mass="58777">MSYNDVVCGNGQRWVVPAAELFNSAHDCTLFARYLSLMLRYDSQFGSIDQLDHYDRLARQEHKLCRVPIIATENFIADSLPPELRPSSCELIEWYYGNHSFCEEAPYVPNPETASIWDPYVHKLIYEPRLACNKELRSALGLAGNPDIAGIGVMISYCIEVVLVTICLALFAAARLERRYPNGRLQTFLSAPITARLLNAFKGSIQALFSSAMIFSFAMVLATLSTFSYRLDRSQVEQRWMNGEEVSLYEPQLLVTASTFSMFPVIVLHFAMHSGTSGMRRQMKTVLLLVLYGLCSASVLWLCSSYLQPDWKILLWFDTEPDILLSDFVYNRYNAYAGTLFALVVATPAVGGITALLLMAWYRRTRRPTQGDWWTLPPCFLLVCRIVIPLCCFLMMWISTFLLFFLRDEAIKDSGTDSTTEWTVGQILALANWGPVIVEFIYLSCFGSATEKDENDDAEDCIPKSTDLRGQTRMIVPPSRRDTQDTFDSSYDKEDKEYESNVVTSPIWQWHTTLCSL</sequence>
<keyword evidence="1" id="KW-0472">Membrane</keyword>
<reference evidence="2 3" key="1">
    <citation type="journal article" date="2024" name="J. Plant Pathol.">
        <title>Sequence and assembly of the genome of Seiridium unicorne, isolate CBS 538.82, causal agent of cypress canker disease.</title>
        <authorList>
            <person name="Scali E."/>
            <person name="Rocca G.D."/>
            <person name="Danti R."/>
            <person name="Garbelotto M."/>
            <person name="Barberini S."/>
            <person name="Baroncelli R."/>
            <person name="Emiliani G."/>
        </authorList>
    </citation>
    <scope>NUCLEOTIDE SEQUENCE [LARGE SCALE GENOMIC DNA]</scope>
    <source>
        <strain evidence="2 3">BM-138-508</strain>
    </source>
</reference>
<dbReference type="Proteomes" id="UP001408356">
    <property type="component" value="Unassembled WGS sequence"/>
</dbReference>
<keyword evidence="1" id="KW-0812">Transmembrane</keyword>
<evidence type="ECO:0000313" key="2">
    <source>
        <dbReference type="EMBL" id="KAK9420740.1"/>
    </source>
</evidence>